<evidence type="ECO:0000256" key="2">
    <source>
        <dbReference type="ARBA" id="ARBA00022741"/>
    </source>
</evidence>
<dbReference type="InterPro" id="IPR003593">
    <property type="entry name" value="AAA+_ATPase"/>
</dbReference>
<evidence type="ECO:0000313" key="9">
    <source>
        <dbReference type="Proteomes" id="UP000255264"/>
    </source>
</evidence>
<evidence type="ECO:0000256" key="6">
    <source>
        <dbReference type="ARBA" id="ARBA00023136"/>
    </source>
</evidence>
<keyword evidence="6" id="KW-0472">Membrane</keyword>
<dbReference type="AlphaFoldDB" id="A0A377IYX2"/>
<dbReference type="SMART" id="SM00382">
    <property type="entry name" value="AAA"/>
    <property type="match status" value="1"/>
</dbReference>
<keyword evidence="5" id="KW-1278">Translocase</keyword>
<protein>
    <submittedName>
        <fullName evidence="8">Heme exporter subunit</fullName>
        <ecNumber evidence="8">3.6.3.41</ecNumber>
    </submittedName>
</protein>
<sequence length="214" mass="24152">MTYQLNLQELACQRGEQPLFSGLSWEFGVESLTQIEGHNGIGKTSLLRIMAGLAQPVTGQVNWNGRDIRRQREEYAANLLYLGHYSGIKPELTPWENLRFYQQVSAARQGDEVLWDVLEKVGLLGREDLPAGQLSAGQQKRIALARLWLSQAPLWILDEPFTAIDKHGVQILTRLFEAHAEQGGIVILTSHQDIPSEKLEKLNLAHFKSRTESQ</sequence>
<organism evidence="8 9">
    <name type="scientific">Haemophilus pittmaniae</name>
    <dbReference type="NCBI Taxonomy" id="249188"/>
    <lineage>
        <taxon>Bacteria</taxon>
        <taxon>Pseudomonadati</taxon>
        <taxon>Pseudomonadota</taxon>
        <taxon>Gammaproteobacteria</taxon>
        <taxon>Pasteurellales</taxon>
        <taxon>Pasteurellaceae</taxon>
        <taxon>Haemophilus</taxon>
    </lineage>
</organism>
<dbReference type="InterPro" id="IPR003439">
    <property type="entry name" value="ABC_transporter-like_ATP-bd"/>
</dbReference>
<dbReference type="GO" id="GO:0005524">
    <property type="term" value="F:ATP binding"/>
    <property type="evidence" value="ECO:0007669"/>
    <property type="project" value="UniProtKB-KW"/>
</dbReference>
<proteinExistence type="predicted"/>
<dbReference type="EC" id="3.6.3.41" evidence="8"/>
<evidence type="ECO:0000259" key="7">
    <source>
        <dbReference type="PROSITE" id="PS50893"/>
    </source>
</evidence>
<evidence type="ECO:0000256" key="1">
    <source>
        <dbReference type="ARBA" id="ARBA00022448"/>
    </source>
</evidence>
<dbReference type="OrthoDB" id="9800654at2"/>
<keyword evidence="1" id="KW-0813">Transport</keyword>
<feature type="domain" description="ABC transporter" evidence="7">
    <location>
        <begin position="5"/>
        <end position="212"/>
    </location>
</feature>
<dbReference type="PANTHER" id="PTHR43499:SF1">
    <property type="entry name" value="ABC TRANSPORTER I FAMILY MEMBER 1"/>
    <property type="match status" value="1"/>
</dbReference>
<dbReference type="PROSITE" id="PS00211">
    <property type="entry name" value="ABC_TRANSPORTER_1"/>
    <property type="match status" value="1"/>
</dbReference>
<dbReference type="NCBIfam" id="NF010061">
    <property type="entry name" value="PRK13538.1"/>
    <property type="match status" value="1"/>
</dbReference>
<dbReference type="PROSITE" id="PS50893">
    <property type="entry name" value="ABC_TRANSPORTER_2"/>
    <property type="match status" value="1"/>
</dbReference>
<reference evidence="8 9" key="1">
    <citation type="submission" date="2018-06" db="EMBL/GenBank/DDBJ databases">
        <authorList>
            <consortium name="Pathogen Informatics"/>
            <person name="Doyle S."/>
        </authorList>
    </citation>
    <scope>NUCLEOTIDE SEQUENCE [LARGE SCALE GENOMIC DNA]</scope>
    <source>
        <strain evidence="8 9">NCTC13335</strain>
    </source>
</reference>
<keyword evidence="9" id="KW-1185">Reference proteome</keyword>
<keyword evidence="3" id="KW-0201">Cytochrome c-type biogenesis</keyword>
<dbReference type="SUPFAM" id="SSF52540">
    <property type="entry name" value="P-loop containing nucleoside triphosphate hydrolases"/>
    <property type="match status" value="1"/>
</dbReference>
<dbReference type="InterPro" id="IPR005895">
    <property type="entry name" value="ABC_transptr_haem_export_CcmA"/>
</dbReference>
<dbReference type="Proteomes" id="UP000255264">
    <property type="component" value="Unassembled WGS sequence"/>
</dbReference>
<keyword evidence="8" id="KW-0378">Hydrolase</keyword>
<dbReference type="NCBIfam" id="TIGR01189">
    <property type="entry name" value="ccmA"/>
    <property type="match status" value="1"/>
</dbReference>
<dbReference type="InterPro" id="IPR027417">
    <property type="entry name" value="P-loop_NTPase"/>
</dbReference>
<dbReference type="RefSeq" id="WP_007242829.1">
    <property type="nucleotide sequence ID" value="NZ_LT906463.1"/>
</dbReference>
<dbReference type="Pfam" id="PF00005">
    <property type="entry name" value="ABC_tran"/>
    <property type="match status" value="1"/>
</dbReference>
<dbReference type="GO" id="GO:0017004">
    <property type="term" value="P:cytochrome complex assembly"/>
    <property type="evidence" value="ECO:0007669"/>
    <property type="project" value="UniProtKB-KW"/>
</dbReference>
<dbReference type="GO" id="GO:0022857">
    <property type="term" value="F:transmembrane transporter activity"/>
    <property type="evidence" value="ECO:0007669"/>
    <property type="project" value="InterPro"/>
</dbReference>
<evidence type="ECO:0000256" key="4">
    <source>
        <dbReference type="ARBA" id="ARBA00022840"/>
    </source>
</evidence>
<dbReference type="GO" id="GO:0016887">
    <property type="term" value="F:ATP hydrolysis activity"/>
    <property type="evidence" value="ECO:0007669"/>
    <property type="project" value="InterPro"/>
</dbReference>
<keyword evidence="2" id="KW-0547">Nucleotide-binding</keyword>
<evidence type="ECO:0000313" key="8">
    <source>
        <dbReference type="EMBL" id="STO93299.1"/>
    </source>
</evidence>
<gene>
    <name evidence="8" type="primary">ccmA</name>
    <name evidence="8" type="ORF">NCTC13335_01167</name>
</gene>
<dbReference type="Gene3D" id="3.40.50.300">
    <property type="entry name" value="P-loop containing nucleotide triphosphate hydrolases"/>
    <property type="match status" value="1"/>
</dbReference>
<accession>A0A377IYX2</accession>
<name>A0A377IYX2_9PAST</name>
<dbReference type="InterPro" id="IPR017871">
    <property type="entry name" value="ABC_transporter-like_CS"/>
</dbReference>
<keyword evidence="4" id="KW-0067">ATP-binding</keyword>
<evidence type="ECO:0000256" key="3">
    <source>
        <dbReference type="ARBA" id="ARBA00022748"/>
    </source>
</evidence>
<dbReference type="EMBL" id="UGHS01000004">
    <property type="protein sequence ID" value="STO93299.1"/>
    <property type="molecule type" value="Genomic_DNA"/>
</dbReference>
<dbReference type="PANTHER" id="PTHR43499">
    <property type="entry name" value="ABC TRANSPORTER I FAMILY MEMBER 1"/>
    <property type="match status" value="1"/>
</dbReference>
<evidence type="ECO:0000256" key="5">
    <source>
        <dbReference type="ARBA" id="ARBA00022967"/>
    </source>
</evidence>